<dbReference type="EMBL" id="KL584844">
    <property type="protein sequence ID" value="KEQ60068.1"/>
    <property type="molecule type" value="Genomic_DNA"/>
</dbReference>
<keyword evidence="3" id="KW-1185">Reference proteome</keyword>
<feature type="compositionally biased region" description="Polar residues" evidence="1">
    <location>
        <begin position="209"/>
        <end position="220"/>
    </location>
</feature>
<feature type="region of interest" description="Disordered" evidence="1">
    <location>
        <begin position="199"/>
        <end position="220"/>
    </location>
</feature>
<sequence length="282" mass="31703">MESPSSESKARARRIPHNFKSRAYTAQQAEQECRVERRALLTEYNATTRDTSREGAINDSSYCGQSTAVNNTHLDRKRFDRAKDTHGDDTTNTLTNRIPFEDTAYLPSAHYATKNYDRTSSKIHLALPNPEIQIPTESTYISHEATEQPINQHSGTCVDFAIAALEQRMINYIDTTHSDLAARLNNINLSCANIEKKVDKHNYTPPKPNQNNKTMAKPKQNNNTMEGAVERFGDSAKNLGEAISQLSASIDALGVRFGLNGKKDDEADVYEWEKDDCLERFA</sequence>
<evidence type="ECO:0000313" key="2">
    <source>
        <dbReference type="EMBL" id="KEQ60068.1"/>
    </source>
</evidence>
<dbReference type="GeneID" id="63918479"/>
<dbReference type="AlphaFoldDB" id="A0A074VHU7"/>
<organism evidence="2 3">
    <name type="scientific">Aureobasidium melanogenum (strain CBS 110374)</name>
    <name type="common">Aureobasidium pullulans var. melanogenum</name>
    <dbReference type="NCBI Taxonomy" id="1043003"/>
    <lineage>
        <taxon>Eukaryota</taxon>
        <taxon>Fungi</taxon>
        <taxon>Dikarya</taxon>
        <taxon>Ascomycota</taxon>
        <taxon>Pezizomycotina</taxon>
        <taxon>Dothideomycetes</taxon>
        <taxon>Dothideomycetidae</taxon>
        <taxon>Dothideales</taxon>
        <taxon>Saccotheciaceae</taxon>
        <taxon>Aureobasidium</taxon>
    </lineage>
</organism>
<dbReference type="HOGENOM" id="CLU_986889_0_0_1"/>
<name>A0A074VHU7_AURM1</name>
<evidence type="ECO:0000313" key="3">
    <source>
        <dbReference type="Proteomes" id="UP000030672"/>
    </source>
</evidence>
<accession>A0A074VHU7</accession>
<reference evidence="2 3" key="1">
    <citation type="journal article" date="2014" name="BMC Genomics">
        <title>Genome sequencing of four Aureobasidium pullulans varieties: biotechnological potential, stress tolerance, and description of new species.</title>
        <authorList>
            <person name="Gostin Ar C."/>
            <person name="Ohm R.A."/>
            <person name="Kogej T."/>
            <person name="Sonjak S."/>
            <person name="Turk M."/>
            <person name="Zajc J."/>
            <person name="Zalar P."/>
            <person name="Grube M."/>
            <person name="Sun H."/>
            <person name="Han J."/>
            <person name="Sharma A."/>
            <person name="Chiniquy J."/>
            <person name="Ngan C.Y."/>
            <person name="Lipzen A."/>
            <person name="Barry K."/>
            <person name="Grigoriev I.V."/>
            <person name="Gunde-Cimerman N."/>
        </authorList>
    </citation>
    <scope>NUCLEOTIDE SEQUENCE [LARGE SCALE GENOMIC DNA]</scope>
    <source>
        <strain evidence="2 3">CBS 110374</strain>
    </source>
</reference>
<dbReference type="Proteomes" id="UP000030672">
    <property type="component" value="Unassembled WGS sequence"/>
</dbReference>
<dbReference type="RefSeq" id="XP_040877091.1">
    <property type="nucleotide sequence ID" value="XM_041025106.1"/>
</dbReference>
<gene>
    <name evidence="2" type="ORF">M437DRAFT_68351</name>
</gene>
<protein>
    <submittedName>
        <fullName evidence="2">Uncharacterized protein</fullName>
    </submittedName>
</protein>
<evidence type="ECO:0000256" key="1">
    <source>
        <dbReference type="SAM" id="MobiDB-lite"/>
    </source>
</evidence>
<proteinExistence type="predicted"/>